<dbReference type="GO" id="GO:0016614">
    <property type="term" value="F:oxidoreductase activity, acting on CH-OH group of donors"/>
    <property type="evidence" value="ECO:0007669"/>
    <property type="project" value="InterPro"/>
</dbReference>
<dbReference type="InterPro" id="IPR000172">
    <property type="entry name" value="GMC_OxRdtase_N"/>
</dbReference>
<comment type="similarity">
    <text evidence="1 4">Belongs to the GMC oxidoreductase family.</text>
</comment>
<evidence type="ECO:0000313" key="7">
    <source>
        <dbReference type="EMBL" id="KAK5691379.1"/>
    </source>
</evidence>
<dbReference type="PROSITE" id="PS00623">
    <property type="entry name" value="GMC_OXRED_1"/>
    <property type="match status" value="1"/>
</dbReference>
<dbReference type="SUPFAM" id="SSF54373">
    <property type="entry name" value="FAD-linked reductases, C-terminal domain"/>
    <property type="match status" value="1"/>
</dbReference>
<evidence type="ECO:0000256" key="3">
    <source>
        <dbReference type="PIRSR" id="PIRSR000137-2"/>
    </source>
</evidence>
<keyword evidence="3 4" id="KW-0274">FAD</keyword>
<dbReference type="InterPro" id="IPR036188">
    <property type="entry name" value="FAD/NAD-bd_sf"/>
</dbReference>
<evidence type="ECO:0000256" key="2">
    <source>
        <dbReference type="PIRSR" id="PIRSR000137-1"/>
    </source>
</evidence>
<accession>A0AAN7ZVL5</accession>
<dbReference type="GO" id="GO:0044550">
    <property type="term" value="P:secondary metabolite biosynthetic process"/>
    <property type="evidence" value="ECO:0007669"/>
    <property type="project" value="TreeGrafter"/>
</dbReference>
<dbReference type="AlphaFoldDB" id="A0AAN7ZVL5"/>
<dbReference type="PANTHER" id="PTHR11552:SF115">
    <property type="entry name" value="DEHYDROGENASE XPTC-RELATED"/>
    <property type="match status" value="1"/>
</dbReference>
<keyword evidence="4" id="KW-0285">Flavoprotein</keyword>
<feature type="binding site" evidence="3">
    <location>
        <position position="119"/>
    </location>
    <ligand>
        <name>FAD</name>
        <dbReference type="ChEBI" id="CHEBI:57692"/>
    </ligand>
</feature>
<organism evidence="7 8">
    <name type="scientific">Elasticomyces elasticus</name>
    <dbReference type="NCBI Taxonomy" id="574655"/>
    <lineage>
        <taxon>Eukaryota</taxon>
        <taxon>Fungi</taxon>
        <taxon>Dikarya</taxon>
        <taxon>Ascomycota</taxon>
        <taxon>Pezizomycotina</taxon>
        <taxon>Dothideomycetes</taxon>
        <taxon>Dothideomycetidae</taxon>
        <taxon>Mycosphaerellales</taxon>
        <taxon>Teratosphaeriaceae</taxon>
        <taxon>Elasticomyces</taxon>
    </lineage>
</organism>
<dbReference type="Pfam" id="PF05199">
    <property type="entry name" value="GMC_oxred_C"/>
    <property type="match status" value="1"/>
</dbReference>
<dbReference type="PIRSF" id="PIRSF000137">
    <property type="entry name" value="Alcohol_oxidase"/>
    <property type="match status" value="1"/>
</dbReference>
<dbReference type="SUPFAM" id="SSF51905">
    <property type="entry name" value="FAD/NAD(P)-binding domain"/>
    <property type="match status" value="1"/>
</dbReference>
<dbReference type="GO" id="GO:0050660">
    <property type="term" value="F:flavin adenine dinucleotide binding"/>
    <property type="evidence" value="ECO:0007669"/>
    <property type="project" value="InterPro"/>
</dbReference>
<keyword evidence="5" id="KW-0732">Signal</keyword>
<comment type="caution">
    <text evidence="7">The sequence shown here is derived from an EMBL/GenBank/DDBJ whole genome shotgun (WGS) entry which is preliminary data.</text>
</comment>
<sequence>MRSVLHMLGTALLYLTPTTAALNILPGRDSSNGTDTTCYDFIVVGGGTAGNTVAARLSQYLPNSSVLVIEAGPYAPDEDRINVPGLKGTTLGTKYDSNFTSIPQPQLFNRTITQNRGKVLGGSSALNLLIWDRGSKAEYDAWGEVGNPGWNWESMDAAMSKAENFSNPGPPIYTGSTGYGVAGPINAVINKFIPAQQNPWIPTLENLGVPLNSEWLSGENVGVAYHASSIDPAHYNRSYSAVEYLPRGGPNLKVWTNTEVARVNLVKQDGCYLATGVTLLDGSVVNTRKEVIVSGGTIKNPQILELSGIGSSATLAAAGIAQKIDLPGVGENLQDHPRIQASYQLKSNYTSFDRLRHDPPYAAAQLALWVAGNLTAYDYAASAYSYQSWSSIVGNDSTLVEAAKSVIATTENNVVDKKKLEFLTSAKYSKTIAQAELVLSDGFTGTKGYPAANSTLFGAGFETIIGALMHPLARGYVHIKSDNASEHPAYNPAFASNEYDLQGLIAIAKYIRKVATTAPFSDAWVTEYEPGFDVVQTEEQWETYVLNNTQPFYHPVGTCAMLPRSDGGVVSPKLMVYDTTNLRVVDASIIPILVSAHPQTGIYGLAERAAEIIAARWA</sequence>
<name>A0AAN7ZVL5_9PEZI</name>
<dbReference type="InterPro" id="IPR012132">
    <property type="entry name" value="GMC_OxRdtase"/>
</dbReference>
<dbReference type="Gene3D" id="3.30.560.10">
    <property type="entry name" value="Glucose Oxidase, domain 3"/>
    <property type="match status" value="1"/>
</dbReference>
<reference evidence="7" key="1">
    <citation type="submission" date="2023-08" db="EMBL/GenBank/DDBJ databases">
        <title>Black Yeasts Isolated from many extreme environments.</title>
        <authorList>
            <person name="Coleine C."/>
            <person name="Stajich J.E."/>
            <person name="Selbmann L."/>
        </authorList>
    </citation>
    <scope>NUCLEOTIDE SEQUENCE</scope>
    <source>
        <strain evidence="7">CCFEE 5810</strain>
    </source>
</reference>
<feature type="signal peptide" evidence="5">
    <location>
        <begin position="1"/>
        <end position="21"/>
    </location>
</feature>
<evidence type="ECO:0000259" key="6">
    <source>
        <dbReference type="PROSITE" id="PS00623"/>
    </source>
</evidence>
<feature type="active site" description="Proton acceptor" evidence="2">
    <location>
        <position position="597"/>
    </location>
</feature>
<comment type="cofactor">
    <cofactor evidence="3">
        <name>FAD</name>
        <dbReference type="ChEBI" id="CHEBI:57692"/>
    </cofactor>
</comment>
<dbReference type="Gene3D" id="3.50.50.60">
    <property type="entry name" value="FAD/NAD(P)-binding domain"/>
    <property type="match status" value="1"/>
</dbReference>
<dbReference type="Proteomes" id="UP001310594">
    <property type="component" value="Unassembled WGS sequence"/>
</dbReference>
<protein>
    <recommendedName>
        <fullName evidence="6">Glucose-methanol-choline oxidoreductase N-terminal domain-containing protein</fullName>
    </recommendedName>
</protein>
<feature type="chain" id="PRO_5042965876" description="Glucose-methanol-choline oxidoreductase N-terminal domain-containing protein" evidence="5">
    <location>
        <begin position="22"/>
        <end position="618"/>
    </location>
</feature>
<feature type="binding site" evidence="3">
    <location>
        <position position="260"/>
    </location>
    <ligand>
        <name>FAD</name>
        <dbReference type="ChEBI" id="CHEBI:57692"/>
    </ligand>
</feature>
<evidence type="ECO:0000256" key="5">
    <source>
        <dbReference type="SAM" id="SignalP"/>
    </source>
</evidence>
<dbReference type="Pfam" id="PF00732">
    <property type="entry name" value="GMC_oxred_N"/>
    <property type="match status" value="1"/>
</dbReference>
<dbReference type="EMBL" id="JAVRQU010000021">
    <property type="protein sequence ID" value="KAK5691379.1"/>
    <property type="molecule type" value="Genomic_DNA"/>
</dbReference>
<proteinExistence type="inferred from homology"/>
<evidence type="ECO:0000313" key="8">
    <source>
        <dbReference type="Proteomes" id="UP001310594"/>
    </source>
</evidence>
<feature type="binding site" evidence="3">
    <location>
        <begin position="598"/>
        <end position="599"/>
    </location>
    <ligand>
        <name>FAD</name>
        <dbReference type="ChEBI" id="CHEBI:57692"/>
    </ligand>
</feature>
<feature type="active site" description="Proton donor" evidence="2">
    <location>
        <position position="554"/>
    </location>
</feature>
<feature type="domain" description="Glucose-methanol-choline oxidoreductase N-terminal" evidence="6">
    <location>
        <begin position="117"/>
        <end position="140"/>
    </location>
</feature>
<dbReference type="InterPro" id="IPR007867">
    <property type="entry name" value="GMC_OxRtase_C"/>
</dbReference>
<gene>
    <name evidence="7" type="ORF">LTR97_011371</name>
</gene>
<evidence type="ECO:0000256" key="4">
    <source>
        <dbReference type="RuleBase" id="RU003968"/>
    </source>
</evidence>
<evidence type="ECO:0000256" key="1">
    <source>
        <dbReference type="ARBA" id="ARBA00010790"/>
    </source>
</evidence>
<dbReference type="PANTHER" id="PTHR11552">
    <property type="entry name" value="GLUCOSE-METHANOL-CHOLINE GMC OXIDOREDUCTASE"/>
    <property type="match status" value="1"/>
</dbReference>